<dbReference type="NCBIfam" id="TIGR02241">
    <property type="entry name" value="conserved hypothetical phage tail region protein"/>
    <property type="match status" value="1"/>
</dbReference>
<comment type="caution">
    <text evidence="1">The sequence shown here is derived from an EMBL/GenBank/DDBJ whole genome shotgun (WGS) entry which is preliminary data.</text>
</comment>
<dbReference type="InterPro" id="IPR011747">
    <property type="entry name" value="CHP02241"/>
</dbReference>
<dbReference type="EMBL" id="SOHQ01000042">
    <property type="protein sequence ID" value="TFD75736.1"/>
    <property type="molecule type" value="Genomic_DNA"/>
</dbReference>
<evidence type="ECO:0000313" key="1">
    <source>
        <dbReference type="EMBL" id="TFD75736.1"/>
    </source>
</evidence>
<sequence length="163" mass="17902">MSDASARSPQAQPGNVVDPYRAYNFKLVIQTVVQGHFTRVDGLGVKIPRLLWREGGENAVVRTMPGPVEYPPVTLRYGLTDSTELLQWLFAAVDGRVERRNVSLAMLNDAGTTEVRRWNLIGAWPCEWSGAPLDALGKELAIESLSLAYDQLKLDDAPATPPA</sequence>
<evidence type="ECO:0000313" key="2">
    <source>
        <dbReference type="Proteomes" id="UP000298218"/>
    </source>
</evidence>
<name>A0A4Y8KLA5_9MICO</name>
<dbReference type="PANTHER" id="PTHR38009">
    <property type="entry name" value="CONSERVED HYPOTHETICAL PHAGE TAIL PROTEIN"/>
    <property type="match status" value="1"/>
</dbReference>
<dbReference type="Proteomes" id="UP000298218">
    <property type="component" value="Unassembled WGS sequence"/>
</dbReference>
<dbReference type="OrthoDB" id="9790161at2"/>
<gene>
    <name evidence="1" type="ORF">E3T53_14735</name>
</gene>
<dbReference type="RefSeq" id="WP_134173698.1">
    <property type="nucleotide sequence ID" value="NZ_SODI01000001.1"/>
</dbReference>
<reference evidence="1 2" key="1">
    <citation type="submission" date="2019-03" db="EMBL/GenBank/DDBJ databases">
        <title>Genomics of glacier-inhabiting Cryobacterium strains.</title>
        <authorList>
            <person name="Liu Q."/>
            <person name="Xin Y.-H."/>
        </authorList>
    </citation>
    <scope>NUCLEOTIDE SEQUENCE [LARGE SCALE GENOMIC DNA]</scope>
    <source>
        <strain evidence="1 2">CGMCC 1.4292</strain>
    </source>
</reference>
<dbReference type="Pfam" id="PF06841">
    <property type="entry name" value="Phage_T4_gp19"/>
    <property type="match status" value="1"/>
</dbReference>
<protein>
    <submittedName>
        <fullName evidence="1">Phage tail protein</fullName>
    </submittedName>
</protein>
<dbReference type="PANTHER" id="PTHR38009:SF1">
    <property type="entry name" value="CONSERVED HYPOTHETICAL PHAGE TAIL PROTEIN"/>
    <property type="match status" value="1"/>
</dbReference>
<dbReference type="GO" id="GO:0005198">
    <property type="term" value="F:structural molecule activity"/>
    <property type="evidence" value="ECO:0007669"/>
    <property type="project" value="InterPro"/>
</dbReference>
<keyword evidence="2" id="KW-1185">Reference proteome</keyword>
<dbReference type="InterPro" id="IPR010667">
    <property type="entry name" value="Phage_T4_Gp19"/>
</dbReference>
<organism evidence="1 2">
    <name type="scientific">Cryobacterium psychrophilum</name>
    <dbReference type="NCBI Taxonomy" id="41988"/>
    <lineage>
        <taxon>Bacteria</taxon>
        <taxon>Bacillati</taxon>
        <taxon>Actinomycetota</taxon>
        <taxon>Actinomycetes</taxon>
        <taxon>Micrococcales</taxon>
        <taxon>Microbacteriaceae</taxon>
        <taxon>Cryobacterium</taxon>
    </lineage>
</organism>
<dbReference type="AlphaFoldDB" id="A0A4Y8KLA5"/>
<proteinExistence type="predicted"/>
<accession>A0A4Y8KLA5</accession>